<dbReference type="EMBL" id="CP048020">
    <property type="protein sequence ID" value="QHX43682.1"/>
    <property type="molecule type" value="Genomic_DNA"/>
</dbReference>
<dbReference type="Gene3D" id="3.50.30.60">
    <property type="entry name" value="LD-carboxypeptidase A C-terminal domain-like"/>
    <property type="match status" value="1"/>
</dbReference>
<comment type="similarity">
    <text evidence="1">Belongs to the peptidase S66 family.</text>
</comment>
<dbReference type="Pfam" id="PF02016">
    <property type="entry name" value="Peptidase_S66"/>
    <property type="match status" value="1"/>
</dbReference>
<evidence type="ECO:0000313" key="6">
    <source>
        <dbReference type="Proteomes" id="UP000464374"/>
    </source>
</evidence>
<dbReference type="SUPFAM" id="SSF141986">
    <property type="entry name" value="LD-carboxypeptidase A C-terminal domain-like"/>
    <property type="match status" value="1"/>
</dbReference>
<evidence type="ECO:0000313" key="5">
    <source>
        <dbReference type="EMBL" id="QHX43682.1"/>
    </source>
</evidence>
<gene>
    <name evidence="5" type="ORF">GWP43_09810</name>
</gene>
<dbReference type="InterPro" id="IPR003507">
    <property type="entry name" value="S66_fam"/>
</dbReference>
<sequence length="344" mass="39195">MTVKKLAIISLSRGLLGEPFIKHGEELGFRRLRSYGMEVVTTANACKGIDFLQSHPEARAQDLLDAFSDPSIDMILCAIGGEDTYKLLPYLFEHDELRKAVQHSKKIFLGFSDTTMNHFMLHNVGVNTFYGQSFVADICELENDMLPYSKKYFEELITTGTIKEIRPSDMWYGERTAFDESQIGVKRMRHRNNGFELLQGKSVFSGKILGGCIETMYDMFDNTRHSDSPALCRRYNLFPSIDDWNGKILLLESSEERTKPELYQKMLQALNTTGIFEVINGILVGKPMDEVYYEDYKRLLISEINKPDLPIVYNVNIGHATPRCIIPLGVEATVDADEQVIRFA</sequence>
<evidence type="ECO:0000256" key="1">
    <source>
        <dbReference type="ARBA" id="ARBA00010233"/>
    </source>
</evidence>
<dbReference type="AlphaFoldDB" id="A0A6P1Y437"/>
<keyword evidence="5" id="KW-0121">Carboxypeptidase</keyword>
<protein>
    <submittedName>
        <fullName evidence="5">LD-carboxypeptidase</fullName>
    </submittedName>
</protein>
<dbReference type="Pfam" id="PF17676">
    <property type="entry name" value="Peptidase_S66C"/>
    <property type="match status" value="1"/>
</dbReference>
<dbReference type="Gene3D" id="3.40.50.10740">
    <property type="entry name" value="Class I glutamine amidotransferase-like"/>
    <property type="match status" value="1"/>
</dbReference>
<dbReference type="InterPro" id="IPR029062">
    <property type="entry name" value="Class_I_gatase-like"/>
</dbReference>
<dbReference type="PANTHER" id="PTHR30237">
    <property type="entry name" value="MURAMOYLTETRAPEPTIDE CARBOXYPEPTIDASE"/>
    <property type="match status" value="1"/>
</dbReference>
<dbReference type="InterPro" id="IPR027478">
    <property type="entry name" value="LdcA_N"/>
</dbReference>
<name>A0A6P1Y437_9SPIR</name>
<dbReference type="RefSeq" id="WP_162663996.1">
    <property type="nucleotide sequence ID" value="NZ_CP048020.1"/>
</dbReference>
<keyword evidence="2" id="KW-0378">Hydrolase</keyword>
<dbReference type="PANTHER" id="PTHR30237:SF4">
    <property type="entry name" value="LD-CARBOXYPEPTIDASE C-TERMINAL DOMAIN-CONTAINING PROTEIN"/>
    <property type="match status" value="1"/>
</dbReference>
<dbReference type="InterPro" id="IPR040921">
    <property type="entry name" value="Peptidase_S66C"/>
</dbReference>
<dbReference type="KEGG" id="trz:GWP43_09810"/>
<dbReference type="SUPFAM" id="SSF52317">
    <property type="entry name" value="Class I glutamine amidotransferase-like"/>
    <property type="match status" value="1"/>
</dbReference>
<evidence type="ECO:0000259" key="4">
    <source>
        <dbReference type="Pfam" id="PF17676"/>
    </source>
</evidence>
<accession>A0A6P1Y437</accession>
<reference evidence="5 6" key="1">
    <citation type="submission" date="2020-01" db="EMBL/GenBank/DDBJ databases">
        <title>Complete genome sequence of a human oral phylogroup 1 Treponema sp. strain ATCC 700766, originally isolated from periodontitis dental plaque.</title>
        <authorList>
            <person name="Chan Y."/>
            <person name="Huo Y.-B."/>
            <person name="Yu X.-L."/>
            <person name="Zeng H."/>
            <person name="Leung W.-K."/>
            <person name="Watt R.M."/>
        </authorList>
    </citation>
    <scope>NUCLEOTIDE SEQUENCE [LARGE SCALE GENOMIC DNA]</scope>
    <source>
        <strain evidence="5 6">OMZ 804</strain>
    </source>
</reference>
<dbReference type="Proteomes" id="UP000464374">
    <property type="component" value="Chromosome"/>
</dbReference>
<organism evidence="5 6">
    <name type="scientific">Treponema vincentii</name>
    <dbReference type="NCBI Taxonomy" id="69710"/>
    <lineage>
        <taxon>Bacteria</taxon>
        <taxon>Pseudomonadati</taxon>
        <taxon>Spirochaetota</taxon>
        <taxon>Spirochaetia</taxon>
        <taxon>Spirochaetales</taxon>
        <taxon>Treponemataceae</taxon>
        <taxon>Treponema</taxon>
    </lineage>
</organism>
<keyword evidence="5" id="KW-0645">Protease</keyword>
<evidence type="ECO:0000259" key="3">
    <source>
        <dbReference type="Pfam" id="PF02016"/>
    </source>
</evidence>
<dbReference type="GO" id="GO:0004180">
    <property type="term" value="F:carboxypeptidase activity"/>
    <property type="evidence" value="ECO:0007669"/>
    <property type="project" value="UniProtKB-KW"/>
</dbReference>
<dbReference type="InterPro" id="IPR027461">
    <property type="entry name" value="Carboxypeptidase_A_C_sf"/>
</dbReference>
<evidence type="ECO:0000256" key="2">
    <source>
        <dbReference type="ARBA" id="ARBA00022801"/>
    </source>
</evidence>
<feature type="domain" description="LD-carboxypeptidase N-terminal" evidence="3">
    <location>
        <begin position="7"/>
        <end position="131"/>
    </location>
</feature>
<dbReference type="PIRSF" id="PIRSF028757">
    <property type="entry name" value="LD-carboxypeptidase"/>
    <property type="match status" value="1"/>
</dbReference>
<proteinExistence type="inferred from homology"/>
<feature type="domain" description="LD-carboxypeptidase C-terminal" evidence="4">
    <location>
        <begin position="205"/>
        <end position="334"/>
    </location>
</feature>
<dbReference type="CDD" id="cd07062">
    <property type="entry name" value="Peptidase_S66_mccF_like"/>
    <property type="match status" value="1"/>
</dbReference>
<dbReference type="InterPro" id="IPR040449">
    <property type="entry name" value="Peptidase_S66_N"/>
</dbReference>